<dbReference type="PROSITE" id="PS50005">
    <property type="entry name" value="TPR"/>
    <property type="match status" value="1"/>
</dbReference>
<evidence type="ECO:0000313" key="4">
    <source>
        <dbReference type="Proteomes" id="UP001484239"/>
    </source>
</evidence>
<dbReference type="Gene3D" id="3.40.50.10610">
    <property type="entry name" value="ABC-type transport auxiliary lipoprotein component"/>
    <property type="match status" value="1"/>
</dbReference>
<comment type="caution">
    <text evidence="3">The sequence shown here is derived from an EMBL/GenBank/DDBJ whole genome shotgun (WGS) entry which is preliminary data.</text>
</comment>
<dbReference type="PROSITE" id="PS51257">
    <property type="entry name" value="PROKAR_LIPOPROTEIN"/>
    <property type="match status" value="1"/>
</dbReference>
<gene>
    <name evidence="3" type="ORF">WI372_13320</name>
</gene>
<dbReference type="Gene3D" id="1.25.40.10">
    <property type="entry name" value="Tetratricopeptide repeat domain"/>
    <property type="match status" value="1"/>
</dbReference>
<proteinExistence type="predicted"/>
<name>A0ABU9ECX3_9BACT</name>
<feature type="repeat" description="TPR" evidence="1">
    <location>
        <begin position="312"/>
        <end position="345"/>
    </location>
</feature>
<dbReference type="EMBL" id="JBBHLI010000008">
    <property type="protein sequence ID" value="MEK9501967.1"/>
    <property type="molecule type" value="Genomic_DNA"/>
</dbReference>
<keyword evidence="4" id="KW-1185">Reference proteome</keyword>
<dbReference type="InterPro" id="IPR006311">
    <property type="entry name" value="TAT_signal"/>
</dbReference>
<dbReference type="RefSeq" id="WP_405280789.1">
    <property type="nucleotide sequence ID" value="NZ_CP144380.1"/>
</dbReference>
<dbReference type="InterPro" id="IPR011990">
    <property type="entry name" value="TPR-like_helical_dom_sf"/>
</dbReference>
<protein>
    <submittedName>
        <fullName evidence="3">CsgG/HfaB family protein</fullName>
    </submittedName>
</protein>
<dbReference type="Pfam" id="PF03783">
    <property type="entry name" value="CsgG"/>
    <property type="match status" value="1"/>
</dbReference>
<dbReference type="SUPFAM" id="SSF48452">
    <property type="entry name" value="TPR-like"/>
    <property type="match status" value="1"/>
</dbReference>
<evidence type="ECO:0000256" key="1">
    <source>
        <dbReference type="PROSITE-ProRule" id="PRU00339"/>
    </source>
</evidence>
<keyword evidence="2" id="KW-0732">Signal</keyword>
<reference evidence="3 4" key="1">
    <citation type="submission" date="2024-02" db="EMBL/GenBank/DDBJ databases">
        <title>A novel Gemmatimonadota bacterium.</title>
        <authorList>
            <person name="Du Z.-J."/>
            <person name="Ye Y.-Q."/>
        </authorList>
    </citation>
    <scope>NUCLEOTIDE SEQUENCE [LARGE SCALE GENOMIC DNA]</scope>
    <source>
        <strain evidence="3 4">DH-20</strain>
    </source>
</reference>
<evidence type="ECO:0000256" key="2">
    <source>
        <dbReference type="SAM" id="SignalP"/>
    </source>
</evidence>
<evidence type="ECO:0000313" key="3">
    <source>
        <dbReference type="EMBL" id="MEK9501967.1"/>
    </source>
</evidence>
<dbReference type="SMART" id="SM00028">
    <property type="entry name" value="TPR"/>
    <property type="match status" value="2"/>
</dbReference>
<dbReference type="PROSITE" id="PS51318">
    <property type="entry name" value="TAT"/>
    <property type="match status" value="1"/>
</dbReference>
<dbReference type="InterPro" id="IPR005534">
    <property type="entry name" value="Curli_assmbl/transp-comp_CsgG"/>
</dbReference>
<accession>A0ABU9ECX3</accession>
<keyword evidence="1" id="KW-0802">TPR repeat</keyword>
<organism evidence="3 4">
    <name type="scientific">Gaopeijia maritima</name>
    <dbReference type="NCBI Taxonomy" id="3119007"/>
    <lineage>
        <taxon>Bacteria</taxon>
        <taxon>Pseudomonadati</taxon>
        <taxon>Gemmatimonadota</taxon>
        <taxon>Longimicrobiia</taxon>
        <taxon>Gaopeijiales</taxon>
        <taxon>Gaopeijiaceae</taxon>
        <taxon>Gaopeijia</taxon>
    </lineage>
</organism>
<feature type="signal peptide" evidence="2">
    <location>
        <begin position="1"/>
        <end position="25"/>
    </location>
</feature>
<sequence>MTRPLFIRRRAALLGAALLAGCATAPGGIAPPPASAVPELRVALATAPDDPVAAWRLAAALRGADRAGEARTVLEGSLERTPDHPPSLQLLGRVLEDLDRPAEAVVVYERLLALPQAGALRGPVSDRLEAARRAALQAEIAATLAEEARLAATPPEARTVAVFPFEYRGSNPDHAPLGRALTHMLVTDLAATDRFTVLERLEVQLLADEIGRTDTGLTDPATGVRGGRMLGAEHVVIGQVGGDAARIDLSAGVVAATSDSPQPVNVDRSDAVERFFELEATLALGLFEALGVQLTAAERERVGRRPTESLAALLAFGLGLEAQDEGRYGEARGHFERAVALDPSFEDASGALDTATRLDLAANLSGDAFVAIGGELMAPTLDDLWWSRRTDFLGVETLLPTLGGRDPWAELLDGESLAPVGGTLIITLPHPGGAP</sequence>
<feature type="chain" id="PRO_5046356038" evidence="2">
    <location>
        <begin position="26"/>
        <end position="435"/>
    </location>
</feature>
<dbReference type="Proteomes" id="UP001484239">
    <property type="component" value="Unassembled WGS sequence"/>
</dbReference>
<dbReference type="InterPro" id="IPR019734">
    <property type="entry name" value="TPR_rpt"/>
</dbReference>